<reference evidence="1" key="2">
    <citation type="submission" date="2014-03" db="EMBL/GenBank/DDBJ databases">
        <title>The whipworm genome and dual-species transcriptomics of an intimate host-pathogen interaction.</title>
        <authorList>
            <person name="Foth B.J."/>
            <person name="Tsai I.J."/>
            <person name="Reid A.J."/>
            <person name="Bancroft A.J."/>
            <person name="Nichol S."/>
            <person name="Tracey A."/>
            <person name="Holroyd N."/>
            <person name="Cotton J.A."/>
            <person name="Stanley E.J."/>
            <person name="Zarowiecki M."/>
            <person name="Liu J.Z."/>
            <person name="Huckvale T."/>
            <person name="Cooper P.J."/>
            <person name="Grencis R.K."/>
            <person name="Berriman M."/>
        </authorList>
    </citation>
    <scope>NUCLEOTIDE SEQUENCE [LARGE SCALE GENOMIC DNA]</scope>
    <source>
        <strain evidence="1">Edinburgh</strain>
    </source>
</reference>
<dbReference type="WBParaSite" id="TMUE_0000000027.1">
    <property type="protein sequence ID" value="TMUE_0000000027.1"/>
    <property type="gene ID" value="WBGene00295975"/>
</dbReference>
<accession>A0A5S6QKA4</accession>
<reference evidence="1" key="1">
    <citation type="submission" date="2013-11" db="EMBL/GenBank/DDBJ databases">
        <authorList>
            <person name="Aslett M."/>
        </authorList>
    </citation>
    <scope>NUCLEOTIDE SEQUENCE [LARGE SCALE GENOMIC DNA]</scope>
    <source>
        <strain evidence="1">Edinburgh</strain>
    </source>
</reference>
<evidence type="ECO:0000313" key="1">
    <source>
        <dbReference type="Proteomes" id="UP000046395"/>
    </source>
</evidence>
<protein>
    <submittedName>
        <fullName evidence="2 3">Uncharacterized protein</fullName>
    </submittedName>
</protein>
<dbReference type="Proteomes" id="UP000046395">
    <property type="component" value="Unassembled WGS sequence"/>
</dbReference>
<evidence type="ECO:0000313" key="2">
    <source>
        <dbReference type="WBParaSite" id="TMUE_0000000027.1"/>
    </source>
</evidence>
<name>A0A5S6QKA4_TRIMR</name>
<keyword evidence="1" id="KW-1185">Reference proteome</keyword>
<dbReference type="AlphaFoldDB" id="A0A5S6QKA4"/>
<sequence length="86" mass="10047">MWQCSRKECRKELSVKTGTWFQGCEQHIGILFIRPWEEVSAKVGYFSLFRRFAAKSFLIRVGNVDAVVVQSMRKTRHFLIGRSFCG</sequence>
<evidence type="ECO:0000313" key="3">
    <source>
        <dbReference type="WBParaSite" id="TMUE_2000007628.1"/>
    </source>
</evidence>
<reference evidence="2 3" key="3">
    <citation type="submission" date="2019-12" db="UniProtKB">
        <authorList>
            <consortium name="WormBaseParasite"/>
        </authorList>
    </citation>
    <scope>IDENTIFICATION</scope>
</reference>
<organism evidence="1 3">
    <name type="scientific">Trichuris muris</name>
    <name type="common">Mouse whipworm</name>
    <dbReference type="NCBI Taxonomy" id="70415"/>
    <lineage>
        <taxon>Eukaryota</taxon>
        <taxon>Metazoa</taxon>
        <taxon>Ecdysozoa</taxon>
        <taxon>Nematoda</taxon>
        <taxon>Enoplea</taxon>
        <taxon>Dorylaimia</taxon>
        <taxon>Trichinellida</taxon>
        <taxon>Trichuridae</taxon>
        <taxon>Trichuris</taxon>
    </lineage>
</organism>
<proteinExistence type="predicted"/>
<dbReference type="WBParaSite" id="TMUE_2000007628.1">
    <property type="protein sequence ID" value="TMUE_2000007628.1"/>
    <property type="gene ID" value="WBGene00299953"/>
</dbReference>